<evidence type="ECO:0000313" key="1">
    <source>
        <dbReference type="EMBL" id="EER15194.1"/>
    </source>
</evidence>
<dbReference type="AlphaFoldDB" id="C5KJT6"/>
<dbReference type="GeneID" id="9062097"/>
<dbReference type="EMBL" id="GG673648">
    <property type="protein sequence ID" value="EER15194.1"/>
    <property type="molecule type" value="Genomic_DNA"/>
</dbReference>
<sequence>MATAPALAAARLDALHGLLGDMCDDLVDPIWNYLPPTYPNGCTHIKGTRLPDAFAPLEFDLIDSVEPTEMLGMIGPSTVVVASLQGGPQVGPHPLLGGFGIDPARQIPMNDASQKSPEVVCHLEGVLQHGCLVNGQLYYTLMDDPIHLLRRPVLRGPSAPAIMELPEQCRQLKPVKDCLFLVGMETDWLYMLSPKSREFKKVLRLSRDLDRLIIWDDEDEWDPGFIIPDPVFQDAILEKGRPTHVLYTKGNSKGELCLWRRGMGIVKEAPEHKAIACRFVPFTNGKVCAGSFGGQRDEMFFVYDIYKDAVVAPPESHCNMELLPHCEYECFGYEDIHSLTISDDWTAHIAIRGRREAVRGNRVTYCAGYSAMKLRHYVRYTRHEDHGFHMEYIEEEERELYGSDYDSEDSDF</sequence>
<proteinExistence type="predicted"/>
<dbReference type="Proteomes" id="UP000007800">
    <property type="component" value="Unassembled WGS sequence"/>
</dbReference>
<accession>C5KJT6</accession>
<dbReference type="InParanoid" id="C5KJT6"/>
<dbReference type="RefSeq" id="XP_002783398.1">
    <property type="nucleotide sequence ID" value="XM_002783352.1"/>
</dbReference>
<evidence type="ECO:0000313" key="2">
    <source>
        <dbReference type="Proteomes" id="UP000007800"/>
    </source>
</evidence>
<protein>
    <submittedName>
        <fullName evidence="1">Uncharacterized protein</fullName>
    </submittedName>
</protein>
<gene>
    <name evidence="1" type="ORF">Pmar_PMAR006923</name>
</gene>
<dbReference type="OrthoDB" id="408978at2759"/>
<keyword evidence="2" id="KW-1185">Reference proteome</keyword>
<organism evidence="2">
    <name type="scientific">Perkinsus marinus (strain ATCC 50983 / TXsc)</name>
    <dbReference type="NCBI Taxonomy" id="423536"/>
    <lineage>
        <taxon>Eukaryota</taxon>
        <taxon>Sar</taxon>
        <taxon>Alveolata</taxon>
        <taxon>Perkinsozoa</taxon>
        <taxon>Perkinsea</taxon>
        <taxon>Perkinsida</taxon>
        <taxon>Perkinsidae</taxon>
        <taxon>Perkinsus</taxon>
    </lineage>
</organism>
<name>C5KJT6_PERM5</name>
<dbReference type="OMA" id="CEYECFG"/>
<reference evidence="1 2" key="1">
    <citation type="submission" date="2008-07" db="EMBL/GenBank/DDBJ databases">
        <authorList>
            <person name="El-Sayed N."/>
            <person name="Caler E."/>
            <person name="Inman J."/>
            <person name="Amedeo P."/>
            <person name="Hass B."/>
            <person name="Wortman J."/>
        </authorList>
    </citation>
    <scope>NUCLEOTIDE SEQUENCE [LARGE SCALE GENOMIC DNA]</scope>
    <source>
        <strain evidence="2">ATCC 50983 / TXsc</strain>
    </source>
</reference>